<dbReference type="EMBL" id="LR797328">
    <property type="protein sequence ID" value="CAB4203301.1"/>
    <property type="molecule type" value="Genomic_DNA"/>
</dbReference>
<evidence type="ECO:0000313" key="3">
    <source>
        <dbReference type="EMBL" id="CAB4216140.1"/>
    </source>
</evidence>
<protein>
    <submittedName>
        <fullName evidence="1">Uncharacterized protein</fullName>
    </submittedName>
</protein>
<evidence type="ECO:0000313" key="2">
    <source>
        <dbReference type="EMBL" id="CAB4203301.1"/>
    </source>
</evidence>
<organism evidence="1">
    <name type="scientific">uncultured Caudovirales phage</name>
    <dbReference type="NCBI Taxonomy" id="2100421"/>
    <lineage>
        <taxon>Viruses</taxon>
        <taxon>Duplodnaviria</taxon>
        <taxon>Heunggongvirae</taxon>
        <taxon>Uroviricota</taxon>
        <taxon>Caudoviricetes</taxon>
        <taxon>Peduoviridae</taxon>
        <taxon>Maltschvirus</taxon>
        <taxon>Maltschvirus maltsch</taxon>
    </lineage>
</organism>
<dbReference type="EMBL" id="LR796890">
    <property type="protein sequence ID" value="CAB4173290.1"/>
    <property type="molecule type" value="Genomic_DNA"/>
</dbReference>
<gene>
    <name evidence="2" type="ORF">UFOVP1381_27</name>
    <name evidence="3" type="ORF">UFOVP1476_53</name>
    <name evidence="1" type="ORF">UFOVP944_46</name>
</gene>
<reference evidence="1" key="1">
    <citation type="submission" date="2020-05" db="EMBL/GenBank/DDBJ databases">
        <authorList>
            <person name="Chiriac C."/>
            <person name="Salcher M."/>
            <person name="Ghai R."/>
            <person name="Kavagutti S V."/>
        </authorList>
    </citation>
    <scope>NUCLEOTIDE SEQUENCE</scope>
</reference>
<dbReference type="EMBL" id="LR797437">
    <property type="protein sequence ID" value="CAB4216140.1"/>
    <property type="molecule type" value="Genomic_DNA"/>
</dbReference>
<evidence type="ECO:0000313" key="1">
    <source>
        <dbReference type="EMBL" id="CAB4173290.1"/>
    </source>
</evidence>
<accession>A0A6J5PN40</accession>
<sequence>MITKKFKVVTQTDSIEKGKPGTTADNWMDDCAPSSLAAAVNWLLGTSYTSKDGVAWVAKAGRKDRDGFGDPTTFEQIGRATKALGLRMEWAKSWPQVLTALADESRALLISVDQPKNYPATVRLSKWAVAHKKRTGGKAYGHLTAAVGGPKGAQWADPTMSGKGKEAYAVDVTVEELKGILESRFPGQAYKGVRIVSVVNAKPASTPTPAVTPIAASLPAIPTPKPVTPAPKPADPRQAARVELQTILGRILKMPWGEAKAAAWSRVTALRQLINRNK</sequence>
<proteinExistence type="predicted"/>
<name>A0A6J5PN40_9CAUD</name>